<name>A0A3N0V2C0_9GAMM</name>
<comment type="subcellular location">
    <subcellularLocation>
        <location evidence="1">Cell membrane</location>
        <topology evidence="1">Multi-pass membrane protein</topology>
    </subcellularLocation>
</comment>
<feature type="transmembrane region" description="Helical" evidence="6">
    <location>
        <begin position="721"/>
        <end position="743"/>
    </location>
</feature>
<protein>
    <submittedName>
        <fullName evidence="8">RND family transporter</fullName>
    </submittedName>
</protein>
<feature type="transmembrane region" description="Helical" evidence="6">
    <location>
        <begin position="324"/>
        <end position="349"/>
    </location>
</feature>
<gene>
    <name evidence="8" type="ORF">ED208_14720</name>
</gene>
<feature type="domain" description="SSD" evidence="7">
    <location>
        <begin position="292"/>
        <end position="451"/>
    </location>
</feature>
<feature type="transmembrane region" description="Helical" evidence="6">
    <location>
        <begin position="296"/>
        <end position="317"/>
    </location>
</feature>
<evidence type="ECO:0000259" key="7">
    <source>
        <dbReference type="PROSITE" id="PS50156"/>
    </source>
</evidence>
<reference evidence="8 9" key="1">
    <citation type="submission" date="2018-10" db="EMBL/GenBank/DDBJ databases">
        <authorList>
            <person name="Chen W.-M."/>
        </authorList>
    </citation>
    <scope>NUCLEOTIDE SEQUENCE [LARGE SCALE GENOMIC DNA]</scope>
    <source>
        <strain evidence="8 9">THS-13</strain>
    </source>
</reference>
<dbReference type="AlphaFoldDB" id="A0A3N0V2C0"/>
<dbReference type="SUPFAM" id="SSF82866">
    <property type="entry name" value="Multidrug efflux transporter AcrB transmembrane domain"/>
    <property type="match status" value="2"/>
</dbReference>
<feature type="transmembrane region" description="Helical" evidence="6">
    <location>
        <begin position="697"/>
        <end position="714"/>
    </location>
</feature>
<evidence type="ECO:0000256" key="6">
    <source>
        <dbReference type="SAM" id="Phobius"/>
    </source>
</evidence>
<evidence type="ECO:0000256" key="4">
    <source>
        <dbReference type="ARBA" id="ARBA00022989"/>
    </source>
</evidence>
<dbReference type="InterPro" id="IPR000731">
    <property type="entry name" value="SSD"/>
</dbReference>
<dbReference type="PANTHER" id="PTHR33406:SF10">
    <property type="entry name" value="SSD DOMAIN-CONTAINING PROTEIN"/>
    <property type="match status" value="1"/>
</dbReference>
<dbReference type="InParanoid" id="A0A3N0V2C0"/>
<feature type="transmembrane region" description="Helical" evidence="6">
    <location>
        <begin position="749"/>
        <end position="768"/>
    </location>
</feature>
<keyword evidence="2" id="KW-1003">Cell membrane</keyword>
<feature type="transmembrane region" description="Helical" evidence="6">
    <location>
        <begin position="355"/>
        <end position="376"/>
    </location>
</feature>
<dbReference type="GO" id="GO:0005886">
    <property type="term" value="C:plasma membrane"/>
    <property type="evidence" value="ECO:0007669"/>
    <property type="project" value="UniProtKB-SubCell"/>
</dbReference>
<feature type="transmembrane region" description="Helical" evidence="6">
    <location>
        <begin position="822"/>
        <end position="849"/>
    </location>
</feature>
<dbReference type="InterPro" id="IPR004869">
    <property type="entry name" value="MMPL_dom"/>
</dbReference>
<evidence type="ECO:0000313" key="9">
    <source>
        <dbReference type="Proteomes" id="UP000282106"/>
    </source>
</evidence>
<feature type="transmembrane region" description="Helical" evidence="6">
    <location>
        <begin position="426"/>
        <end position="449"/>
    </location>
</feature>
<feature type="transmembrane region" description="Helical" evidence="6">
    <location>
        <begin position="490"/>
        <end position="509"/>
    </location>
</feature>
<feature type="transmembrane region" description="Helical" evidence="6">
    <location>
        <begin position="796"/>
        <end position="816"/>
    </location>
</feature>
<keyword evidence="9" id="KW-1185">Reference proteome</keyword>
<organism evidence="8 9">
    <name type="scientific">Stagnimonas aquatica</name>
    <dbReference type="NCBI Taxonomy" id="2689987"/>
    <lineage>
        <taxon>Bacteria</taxon>
        <taxon>Pseudomonadati</taxon>
        <taxon>Pseudomonadota</taxon>
        <taxon>Gammaproteobacteria</taxon>
        <taxon>Nevskiales</taxon>
        <taxon>Nevskiaceae</taxon>
        <taxon>Stagnimonas</taxon>
    </lineage>
</organism>
<proteinExistence type="predicted"/>
<dbReference type="PROSITE" id="PS50156">
    <property type="entry name" value="SSD"/>
    <property type="match status" value="1"/>
</dbReference>
<dbReference type="Gene3D" id="1.20.1640.10">
    <property type="entry name" value="Multidrug efflux transporter AcrB transmembrane domain"/>
    <property type="match status" value="2"/>
</dbReference>
<evidence type="ECO:0000256" key="3">
    <source>
        <dbReference type="ARBA" id="ARBA00022692"/>
    </source>
</evidence>
<keyword evidence="4 6" id="KW-1133">Transmembrane helix</keyword>
<dbReference type="InterPro" id="IPR050545">
    <property type="entry name" value="Mycobact_MmpL"/>
</dbReference>
<keyword evidence="5 6" id="KW-0472">Membrane</keyword>
<sequence>MENFVKACSALLLGWRKPLSVLFTAVTLFFGWSATHIKLDPGFLKLIPIEHPYMRTMMEYMKDFSGANTLLVNLRWKGEGDIYNPEFMDAMRKATDEVFFIPGINRTAVASIYTPNTYYIEITEDGFKGEPVVPAKFSGQPEELDRVRHNVKLSGQIGLLVANDGKAALIRANLQDYDPSKPQEEQRVDYWEVQNRLEEIRGRFENPKKYVYKLKEDHPPLKAGEVVSEGYVDHGIALFMQTFKALRPAEGQDAPQVIPVKGSEVSVETVDNPEYNAKIEVNIIGFARLLGDVIKGLLGVFAFFGLAFLITMALLYFYSRSVRLTVVALVVALLPVLWLIGTLPLIGFGVDPMSILVPFLIFSIGVSHAVQMTSAWRHEVVAGADSLQAADSAFRKLFIPGAVALLTNALGFAVIMFIDIPIVHELGITACIGVLLMIVTNKMILPIILSHVSLEESCKQHHRQRAQNCNDNRFSERCWKWIGRCAEPRTALVMFGIGLSVLAVATVLSRDMVIGDLGRGVPELRPDSRYNRDNDVIGSNYNIGTDLLTVIAEAKDFEGDSCLHYEVVGLIDRFELYLRGVDGVRSVTSVAGIGKLVISAFNEGNPRWRALPRTQTGLSTGSKAFDPNLGLNNEGCKAIQVMIFTNNHDGTTIAHVVAEIKKFIEANPTPGVNLRLATGNVGVMAATNEAVAEAEETMLLAIFGALTLLCLITFRSLKATLCVLVPLALVSICCNALMAMLGIGLKVATLPVVALGVGVGVDYGIYLFEQIQHEMREHRSSFREAFEAAMRQRGSAAVFTAITMAIGVGTWTLSALKLQADMGLLLAFMFVVNMLGAICLLPALGAWFFGNEGKKA</sequence>
<accession>A0A3N0V2C0</accession>
<dbReference type="Proteomes" id="UP000282106">
    <property type="component" value="Unassembled WGS sequence"/>
</dbReference>
<evidence type="ECO:0000256" key="1">
    <source>
        <dbReference type="ARBA" id="ARBA00004651"/>
    </source>
</evidence>
<evidence type="ECO:0000256" key="2">
    <source>
        <dbReference type="ARBA" id="ARBA00022475"/>
    </source>
</evidence>
<comment type="caution">
    <text evidence="8">The sequence shown here is derived from an EMBL/GenBank/DDBJ whole genome shotgun (WGS) entry which is preliminary data.</text>
</comment>
<evidence type="ECO:0000313" key="8">
    <source>
        <dbReference type="EMBL" id="ROH86694.1"/>
    </source>
</evidence>
<evidence type="ECO:0000256" key="5">
    <source>
        <dbReference type="ARBA" id="ARBA00023136"/>
    </source>
</evidence>
<keyword evidence="3 6" id="KW-0812">Transmembrane</keyword>
<dbReference type="EMBL" id="RJVO01000008">
    <property type="protein sequence ID" value="ROH86694.1"/>
    <property type="molecule type" value="Genomic_DNA"/>
</dbReference>
<dbReference type="Pfam" id="PF03176">
    <property type="entry name" value="MMPL"/>
    <property type="match status" value="2"/>
</dbReference>
<dbReference type="PANTHER" id="PTHR33406">
    <property type="entry name" value="MEMBRANE PROTEIN MJ1562-RELATED"/>
    <property type="match status" value="1"/>
</dbReference>
<feature type="transmembrane region" description="Helical" evidence="6">
    <location>
        <begin position="397"/>
        <end position="420"/>
    </location>
</feature>